<evidence type="ECO:0000313" key="1">
    <source>
        <dbReference type="EMBL" id="VEL38622.1"/>
    </source>
</evidence>
<keyword evidence="2" id="KW-1185">Reference proteome</keyword>
<gene>
    <name evidence="1" type="ORF">PXEA_LOCUS32062</name>
</gene>
<comment type="caution">
    <text evidence="1">The sequence shown here is derived from an EMBL/GenBank/DDBJ whole genome shotgun (WGS) entry which is preliminary data.</text>
</comment>
<dbReference type="Proteomes" id="UP000784294">
    <property type="component" value="Unassembled WGS sequence"/>
</dbReference>
<accession>A0A3S5BT58</accession>
<proteinExistence type="predicted"/>
<reference evidence="1" key="1">
    <citation type="submission" date="2018-11" db="EMBL/GenBank/DDBJ databases">
        <authorList>
            <consortium name="Pathogen Informatics"/>
        </authorList>
    </citation>
    <scope>NUCLEOTIDE SEQUENCE</scope>
</reference>
<sequence length="96" mass="10687">MKRLNSFLTRSIIIPPSLVRLALMNSALWLPHLSALDQGAGLAQVDAAFAFLLRAVDYELAIETSETKTHVPALSLLDRLDRVRRRQVVIYSIGDS</sequence>
<evidence type="ECO:0000313" key="2">
    <source>
        <dbReference type="Proteomes" id="UP000784294"/>
    </source>
</evidence>
<organism evidence="1 2">
    <name type="scientific">Protopolystoma xenopodis</name>
    <dbReference type="NCBI Taxonomy" id="117903"/>
    <lineage>
        <taxon>Eukaryota</taxon>
        <taxon>Metazoa</taxon>
        <taxon>Spiralia</taxon>
        <taxon>Lophotrochozoa</taxon>
        <taxon>Platyhelminthes</taxon>
        <taxon>Monogenea</taxon>
        <taxon>Polyopisthocotylea</taxon>
        <taxon>Polystomatidea</taxon>
        <taxon>Polystomatidae</taxon>
        <taxon>Protopolystoma</taxon>
    </lineage>
</organism>
<dbReference type="EMBL" id="CAAALY010258429">
    <property type="protein sequence ID" value="VEL38622.1"/>
    <property type="molecule type" value="Genomic_DNA"/>
</dbReference>
<name>A0A3S5BT58_9PLAT</name>
<dbReference type="AlphaFoldDB" id="A0A3S5BT58"/>
<protein>
    <submittedName>
        <fullName evidence="1">Uncharacterized protein</fullName>
    </submittedName>
</protein>